<dbReference type="EMBL" id="JAUOQI010000003">
    <property type="protein sequence ID" value="MDO6576823.1"/>
    <property type="molecule type" value="Genomic_DNA"/>
</dbReference>
<dbReference type="GO" id="GO:0004222">
    <property type="term" value="F:metalloendopeptidase activity"/>
    <property type="evidence" value="ECO:0007669"/>
    <property type="project" value="TreeGrafter"/>
</dbReference>
<evidence type="ECO:0000259" key="2">
    <source>
        <dbReference type="Pfam" id="PF01551"/>
    </source>
</evidence>
<organism evidence="3 4">
    <name type="scientific">Alteromonas stellipolaris</name>
    <dbReference type="NCBI Taxonomy" id="233316"/>
    <lineage>
        <taxon>Bacteria</taxon>
        <taxon>Pseudomonadati</taxon>
        <taxon>Pseudomonadota</taxon>
        <taxon>Gammaproteobacteria</taxon>
        <taxon>Alteromonadales</taxon>
        <taxon>Alteromonadaceae</taxon>
        <taxon>Alteromonas/Salinimonas group</taxon>
        <taxon>Alteromonas</taxon>
    </lineage>
</organism>
<feature type="chain" id="PRO_5043420586" evidence="1">
    <location>
        <begin position="27"/>
        <end position="283"/>
    </location>
</feature>
<dbReference type="EC" id="3.4.-.-" evidence="3"/>
<dbReference type="SUPFAM" id="SSF51261">
    <property type="entry name" value="Duplicated hybrid motif"/>
    <property type="match status" value="1"/>
</dbReference>
<dbReference type="PANTHER" id="PTHR21666">
    <property type="entry name" value="PEPTIDASE-RELATED"/>
    <property type="match status" value="1"/>
</dbReference>
<gene>
    <name evidence="3" type="ORF">Q4527_05435</name>
</gene>
<proteinExistence type="predicted"/>
<evidence type="ECO:0000313" key="4">
    <source>
        <dbReference type="Proteomes" id="UP001170717"/>
    </source>
</evidence>
<dbReference type="Proteomes" id="UP001170717">
    <property type="component" value="Unassembled WGS sequence"/>
</dbReference>
<evidence type="ECO:0000313" key="3">
    <source>
        <dbReference type="EMBL" id="MDO6576823.1"/>
    </source>
</evidence>
<dbReference type="AlphaFoldDB" id="A0AAW7Z0Q1"/>
<dbReference type="CDD" id="cd12797">
    <property type="entry name" value="M23_peptidase"/>
    <property type="match status" value="1"/>
</dbReference>
<evidence type="ECO:0000256" key="1">
    <source>
        <dbReference type="SAM" id="SignalP"/>
    </source>
</evidence>
<feature type="signal peptide" evidence="1">
    <location>
        <begin position="1"/>
        <end position="26"/>
    </location>
</feature>
<dbReference type="RefSeq" id="WP_082605010.1">
    <property type="nucleotide sequence ID" value="NZ_CAXIBE010000062.1"/>
</dbReference>
<dbReference type="PANTHER" id="PTHR21666:SF294">
    <property type="entry name" value="PEPTIDASE M23"/>
    <property type="match status" value="1"/>
</dbReference>
<name>A0AAW7Z0Q1_9ALTE</name>
<dbReference type="InterPro" id="IPR016047">
    <property type="entry name" value="M23ase_b-sheet_dom"/>
</dbReference>
<protein>
    <submittedName>
        <fullName evidence="3">M23 family metallopeptidase</fullName>
        <ecNumber evidence="3">3.4.-.-</ecNumber>
    </submittedName>
</protein>
<reference evidence="3" key="1">
    <citation type="submission" date="2023-07" db="EMBL/GenBank/DDBJ databases">
        <title>Genome content predicts the carbon catabolic preferences of heterotrophic bacteria.</title>
        <authorList>
            <person name="Gralka M."/>
        </authorList>
    </citation>
    <scope>NUCLEOTIDE SEQUENCE</scope>
    <source>
        <strain evidence="3">F2M12</strain>
    </source>
</reference>
<keyword evidence="1" id="KW-0732">Signal</keyword>
<dbReference type="Gene3D" id="2.70.70.10">
    <property type="entry name" value="Glucose Permease (Domain IIA)"/>
    <property type="match status" value="1"/>
</dbReference>
<comment type="caution">
    <text evidence="3">The sequence shown here is derived from an EMBL/GenBank/DDBJ whole genome shotgun (WGS) entry which is preliminary data.</text>
</comment>
<dbReference type="InterPro" id="IPR050570">
    <property type="entry name" value="Cell_wall_metabolism_enzyme"/>
</dbReference>
<accession>A0AAW7Z0Q1</accession>
<dbReference type="InterPro" id="IPR011055">
    <property type="entry name" value="Dup_hybrid_motif"/>
</dbReference>
<feature type="domain" description="M23ase beta-sheet core" evidence="2">
    <location>
        <begin position="167"/>
        <end position="265"/>
    </location>
</feature>
<dbReference type="Pfam" id="PF01551">
    <property type="entry name" value="Peptidase_M23"/>
    <property type="match status" value="1"/>
</dbReference>
<keyword evidence="3" id="KW-0378">Hydrolase</keyword>
<sequence length="283" mass="30782">MPQMPQFSLALLFILTLCVPSKTLLAQETVKQNLTTQALGCYDANRFCISISPPTNGNYEVYAQRKIPLPLVLTLSASGLASTLPTSELTPGSTSSVFLNDDDPILMGVVKSPRRFWHSMKVSWTSGVLNAVHNDEVIYLPPLRPASNYPVVQGFGGGYSHTGASRYALDFAAPVGTPVFAARNGVVIDTKDDGQLGGASKRFAKHANFVAILHSDGTTGEYYHLKYKGVVVTREQKVKAGELIGYSGNTGFSSLPHLHFAVYKAKYEGRYMSVPFTLKNELE</sequence>